<feature type="non-terminal residue" evidence="2">
    <location>
        <position position="81"/>
    </location>
</feature>
<dbReference type="SMART" id="SM00256">
    <property type="entry name" value="FBOX"/>
    <property type="match status" value="1"/>
</dbReference>
<dbReference type="InterPro" id="IPR036047">
    <property type="entry name" value="F-box-like_dom_sf"/>
</dbReference>
<protein>
    <recommendedName>
        <fullName evidence="1">F-box domain-containing protein</fullName>
    </recommendedName>
</protein>
<dbReference type="SUPFAM" id="SSF81383">
    <property type="entry name" value="F-box domain"/>
    <property type="match status" value="1"/>
</dbReference>
<reference evidence="2 3" key="1">
    <citation type="submission" date="2017-11" db="EMBL/GenBank/DDBJ databases">
        <title>De-novo sequencing of pomegranate (Punica granatum L.) genome.</title>
        <authorList>
            <person name="Akparov Z."/>
            <person name="Amiraslanov A."/>
            <person name="Hajiyeva S."/>
            <person name="Abbasov M."/>
            <person name="Kaur K."/>
            <person name="Hamwieh A."/>
            <person name="Solovyev V."/>
            <person name="Salamov A."/>
            <person name="Braich B."/>
            <person name="Kosarev P."/>
            <person name="Mahmoud A."/>
            <person name="Hajiyev E."/>
            <person name="Babayeva S."/>
            <person name="Izzatullayeva V."/>
            <person name="Mammadov A."/>
            <person name="Mammadov A."/>
            <person name="Sharifova S."/>
            <person name="Ojaghi J."/>
            <person name="Eynullazada K."/>
            <person name="Bayramov B."/>
            <person name="Abdulazimova A."/>
            <person name="Shahmuradov I."/>
        </authorList>
    </citation>
    <scope>NUCLEOTIDE SEQUENCE [LARGE SCALE GENOMIC DNA]</scope>
    <source>
        <strain evidence="3">cv. AG2017</strain>
        <tissue evidence="2">Leaf</tissue>
    </source>
</reference>
<dbReference type="Proteomes" id="UP000233551">
    <property type="component" value="Unassembled WGS sequence"/>
</dbReference>
<dbReference type="Pfam" id="PF00646">
    <property type="entry name" value="F-box"/>
    <property type="match status" value="1"/>
</dbReference>
<dbReference type="EMBL" id="PGOL01001490">
    <property type="protein sequence ID" value="PKI57784.1"/>
    <property type="molecule type" value="Genomic_DNA"/>
</dbReference>
<dbReference type="PROSITE" id="PS50181">
    <property type="entry name" value="FBOX"/>
    <property type="match status" value="1"/>
</dbReference>
<keyword evidence="3" id="KW-1185">Reference proteome</keyword>
<gene>
    <name evidence="2" type="ORF">CRG98_021851</name>
</gene>
<evidence type="ECO:0000313" key="2">
    <source>
        <dbReference type="EMBL" id="PKI57784.1"/>
    </source>
</evidence>
<dbReference type="AlphaFoldDB" id="A0A2I0JNB8"/>
<name>A0A2I0JNB8_PUNGR</name>
<dbReference type="InterPro" id="IPR001810">
    <property type="entry name" value="F-box_dom"/>
</dbReference>
<sequence>MEDTNEEMSVLDLPELALECILERLPPGGLFSMASVCSSLRKRCVSDYLWERHMKQKWGRVIGPAAYREWKWFIATRRDYG</sequence>
<dbReference type="STRING" id="22663.A0A2I0JNB8"/>
<comment type="caution">
    <text evidence="2">The sequence shown here is derived from an EMBL/GenBank/DDBJ whole genome shotgun (WGS) entry which is preliminary data.</text>
</comment>
<accession>A0A2I0JNB8</accession>
<proteinExistence type="predicted"/>
<feature type="domain" description="F-box" evidence="1">
    <location>
        <begin position="7"/>
        <end position="53"/>
    </location>
</feature>
<dbReference type="PANTHER" id="PTHR31482">
    <property type="entry name" value="ESTS AU081301(E20138)"/>
    <property type="match status" value="1"/>
</dbReference>
<dbReference type="PANTHER" id="PTHR31482:SF2">
    <property type="entry name" value="F-BOX DOMAIN-CONTAINING PROTEIN"/>
    <property type="match status" value="1"/>
</dbReference>
<dbReference type="Gene3D" id="1.20.1280.50">
    <property type="match status" value="1"/>
</dbReference>
<evidence type="ECO:0000313" key="3">
    <source>
        <dbReference type="Proteomes" id="UP000233551"/>
    </source>
</evidence>
<evidence type="ECO:0000259" key="1">
    <source>
        <dbReference type="PROSITE" id="PS50181"/>
    </source>
</evidence>
<organism evidence="2 3">
    <name type="scientific">Punica granatum</name>
    <name type="common">Pomegranate</name>
    <dbReference type="NCBI Taxonomy" id="22663"/>
    <lineage>
        <taxon>Eukaryota</taxon>
        <taxon>Viridiplantae</taxon>
        <taxon>Streptophyta</taxon>
        <taxon>Embryophyta</taxon>
        <taxon>Tracheophyta</taxon>
        <taxon>Spermatophyta</taxon>
        <taxon>Magnoliopsida</taxon>
        <taxon>eudicotyledons</taxon>
        <taxon>Gunneridae</taxon>
        <taxon>Pentapetalae</taxon>
        <taxon>rosids</taxon>
        <taxon>malvids</taxon>
        <taxon>Myrtales</taxon>
        <taxon>Lythraceae</taxon>
        <taxon>Punica</taxon>
    </lineage>
</organism>